<keyword evidence="2" id="KW-1185">Reference proteome</keyword>
<gene>
    <name evidence="1" type="ORF">PCAMFM013_S012g000110</name>
</gene>
<dbReference type="EMBL" id="HG793145">
    <property type="protein sequence ID" value="CRL24501.1"/>
    <property type="molecule type" value="Genomic_DNA"/>
</dbReference>
<dbReference type="STRING" id="1429867.A0A0G4PDX8"/>
<dbReference type="AlphaFoldDB" id="A0A0G4PDX8"/>
<accession>A0A0G4PDX8</accession>
<protein>
    <submittedName>
        <fullName evidence="1">Str. FM013</fullName>
    </submittedName>
</protein>
<sequence>MIDFGEYTPIYTDFQFSNRSIDRFFYRNAYPCEWSALHQWTGTSGTSVYEAILSHHSSSMAADQHMNLYWAGD</sequence>
<organism evidence="1 2">
    <name type="scientific">Penicillium camemberti (strain FM 013)</name>
    <dbReference type="NCBI Taxonomy" id="1429867"/>
    <lineage>
        <taxon>Eukaryota</taxon>
        <taxon>Fungi</taxon>
        <taxon>Dikarya</taxon>
        <taxon>Ascomycota</taxon>
        <taxon>Pezizomycotina</taxon>
        <taxon>Eurotiomycetes</taxon>
        <taxon>Eurotiomycetidae</taxon>
        <taxon>Eurotiales</taxon>
        <taxon>Aspergillaceae</taxon>
        <taxon>Penicillium</taxon>
    </lineage>
</organism>
<evidence type="ECO:0000313" key="1">
    <source>
        <dbReference type="EMBL" id="CRL24501.1"/>
    </source>
</evidence>
<proteinExistence type="predicted"/>
<reference evidence="1 2" key="1">
    <citation type="journal article" date="2014" name="Nat. Commun.">
        <title>Multiple recent horizontal transfers of a large genomic region in cheese making fungi.</title>
        <authorList>
            <person name="Cheeseman K."/>
            <person name="Ropars J."/>
            <person name="Renault P."/>
            <person name="Dupont J."/>
            <person name="Gouzy J."/>
            <person name="Branca A."/>
            <person name="Abraham A.L."/>
            <person name="Ceppi M."/>
            <person name="Conseiller E."/>
            <person name="Debuchy R."/>
            <person name="Malagnac F."/>
            <person name="Goarin A."/>
            <person name="Silar P."/>
            <person name="Lacoste S."/>
            <person name="Sallet E."/>
            <person name="Bensimon A."/>
            <person name="Giraud T."/>
            <person name="Brygoo Y."/>
        </authorList>
    </citation>
    <scope>NUCLEOTIDE SEQUENCE [LARGE SCALE GENOMIC DNA]</scope>
    <source>
        <strain evidence="2">FM 013</strain>
    </source>
</reference>
<evidence type="ECO:0000313" key="2">
    <source>
        <dbReference type="Proteomes" id="UP000053732"/>
    </source>
</evidence>
<dbReference type="Proteomes" id="UP000053732">
    <property type="component" value="Unassembled WGS sequence"/>
</dbReference>
<name>A0A0G4PDX8_PENC3</name>